<dbReference type="InterPro" id="IPR011989">
    <property type="entry name" value="ARM-like"/>
</dbReference>
<dbReference type="Gene3D" id="2.60.40.1230">
    <property type="match status" value="1"/>
</dbReference>
<comment type="subcellular location">
    <subcellularLocation>
        <location evidence="1">Membrane</location>
        <location evidence="1">Coated pit</location>
        <topology evidence="1">Peripheral membrane protein</topology>
        <orientation evidence="1">Cytoplasmic side</orientation>
    </subcellularLocation>
</comment>
<keyword evidence="12" id="KW-1185">Reference proteome</keyword>
<proteinExistence type="inferred from homology"/>
<dbReference type="GeneID" id="77731680"/>
<protein>
    <recommendedName>
        <fullName evidence="7">AP-2 complex subunit alpha</fullName>
    </recommendedName>
</protein>
<comment type="function">
    <text evidence="7">Adaptins are components of the adaptor complexes which link clathrin to receptors in coated vesicles. Clathrin-associated protein complexes are believed to interact with the cytoplasmic tails of membrane proteins, leading to their selection and concentration.</text>
</comment>
<evidence type="ECO:0000256" key="6">
    <source>
        <dbReference type="ARBA" id="ARBA00023176"/>
    </source>
</evidence>
<keyword evidence="3 7" id="KW-0254">Endocytosis</keyword>
<evidence type="ECO:0000256" key="4">
    <source>
        <dbReference type="ARBA" id="ARBA00022927"/>
    </source>
</evidence>
<dbReference type="InterPro" id="IPR013041">
    <property type="entry name" value="Clathrin_app_Ig-like_sf"/>
</dbReference>
<feature type="region of interest" description="Disordered" evidence="9">
    <location>
        <begin position="613"/>
        <end position="632"/>
    </location>
</feature>
<feature type="binding site" evidence="8">
    <location>
        <position position="47"/>
    </location>
    <ligand>
        <name>a 1,2-diacyl-sn-glycero-3-phospho-(1D-myo-inositol-3,4,5-trisphosphate)</name>
        <dbReference type="ChEBI" id="CHEBI:57836"/>
    </ligand>
</feature>
<dbReference type="InterPro" id="IPR008152">
    <property type="entry name" value="Clathrin_a/b/g-adaptin_app_Ig"/>
</dbReference>
<evidence type="ECO:0000256" key="2">
    <source>
        <dbReference type="ARBA" id="ARBA00022448"/>
    </source>
</evidence>
<keyword evidence="6 7" id="KW-0168">Coated pit</keyword>
<dbReference type="GO" id="GO:0006886">
    <property type="term" value="P:intracellular protein transport"/>
    <property type="evidence" value="ECO:0007669"/>
    <property type="project" value="UniProtKB-UniRule"/>
</dbReference>
<dbReference type="InterPro" id="IPR012295">
    <property type="entry name" value="TBP_dom_sf"/>
</dbReference>
<dbReference type="InterPro" id="IPR016024">
    <property type="entry name" value="ARM-type_fold"/>
</dbReference>
<evidence type="ECO:0000256" key="1">
    <source>
        <dbReference type="ARBA" id="ARBA00004277"/>
    </source>
</evidence>
<dbReference type="Proteomes" id="UP001164286">
    <property type="component" value="Unassembled WGS sequence"/>
</dbReference>
<feature type="compositionally biased region" description="Polar residues" evidence="9">
    <location>
        <begin position="639"/>
        <end position="648"/>
    </location>
</feature>
<dbReference type="Pfam" id="PF01602">
    <property type="entry name" value="Adaptin_N"/>
    <property type="match status" value="1"/>
</dbReference>
<dbReference type="SUPFAM" id="SSF55711">
    <property type="entry name" value="Subdomain of clathrin and coatomer appendage domain"/>
    <property type="match status" value="1"/>
</dbReference>
<dbReference type="Pfam" id="PF02296">
    <property type="entry name" value="Alpha_adaptin_C"/>
    <property type="match status" value="1"/>
</dbReference>
<feature type="compositionally biased region" description="Basic and acidic residues" evidence="9">
    <location>
        <begin position="674"/>
        <end position="685"/>
    </location>
</feature>
<dbReference type="RefSeq" id="XP_052947380.1">
    <property type="nucleotide sequence ID" value="XM_053092475.1"/>
</dbReference>
<evidence type="ECO:0000313" key="11">
    <source>
        <dbReference type="EMBL" id="KAI9637603.1"/>
    </source>
</evidence>
<evidence type="ECO:0000256" key="3">
    <source>
        <dbReference type="ARBA" id="ARBA00022583"/>
    </source>
</evidence>
<reference evidence="11" key="1">
    <citation type="journal article" date="2022" name="G3 (Bethesda)">
        <title>High quality genome of the basidiomycete yeast Dioszegia hungarica PDD-24b-2 isolated from cloud water.</title>
        <authorList>
            <person name="Jarrige D."/>
            <person name="Haridas S."/>
            <person name="Bleykasten-Grosshans C."/>
            <person name="Joly M."/>
            <person name="Nadalig T."/>
            <person name="Sancelme M."/>
            <person name="Vuilleumier S."/>
            <person name="Grigoriev I.V."/>
            <person name="Amato P."/>
            <person name="Bringel F."/>
        </authorList>
    </citation>
    <scope>NUCLEOTIDE SEQUENCE</scope>
    <source>
        <strain evidence="11">PDD-24b-2</strain>
    </source>
</reference>
<dbReference type="PIRSF" id="PIRSF037091">
    <property type="entry name" value="AP2_complex_alpha"/>
    <property type="match status" value="1"/>
</dbReference>
<dbReference type="InterPro" id="IPR009028">
    <property type="entry name" value="Coatomer/calthrin_app_sub_C"/>
</dbReference>
<feature type="binding site" evidence="8">
    <location>
        <begin position="6"/>
        <end position="7"/>
    </location>
    <ligand>
        <name>a 1,2-diacyl-sn-glycero-3-phospho-(1D-myo-inositol-3,4,5-trisphosphate)</name>
        <dbReference type="ChEBI" id="CHEBI:57836"/>
    </ligand>
</feature>
<feature type="compositionally biased region" description="Low complexity" evidence="9">
    <location>
        <begin position="658"/>
        <end position="673"/>
    </location>
</feature>
<comment type="similarity">
    <text evidence="7">Belongs to the adaptor complexes large subunit family.</text>
</comment>
<feature type="binding site" evidence="8">
    <location>
        <begin position="51"/>
        <end position="55"/>
    </location>
    <ligand>
        <name>a 1,2-diacyl-sn-glycero-3-phospho-(1D-myo-inositol-3,4,5-trisphosphate)</name>
        <dbReference type="ChEBI" id="CHEBI:57836"/>
    </ligand>
</feature>
<dbReference type="InterPro" id="IPR002553">
    <property type="entry name" value="Clathrin/coatomer_adapt-like_N"/>
</dbReference>
<dbReference type="Gene3D" id="1.25.10.10">
    <property type="entry name" value="Leucine-rich Repeat Variant"/>
    <property type="match status" value="1"/>
</dbReference>
<dbReference type="PANTHER" id="PTHR22780">
    <property type="entry name" value="ADAPTIN, ALPHA/GAMMA/EPSILON"/>
    <property type="match status" value="1"/>
</dbReference>
<dbReference type="GO" id="GO:0072583">
    <property type="term" value="P:clathrin-dependent endocytosis"/>
    <property type="evidence" value="ECO:0007669"/>
    <property type="project" value="InterPro"/>
</dbReference>
<feature type="domain" description="Clathrin adaptor alpha/beta/gamma-adaptin appendage Ig-like subdomain" evidence="10">
    <location>
        <begin position="773"/>
        <end position="884"/>
    </location>
</feature>
<feature type="region of interest" description="Disordered" evidence="9">
    <location>
        <begin position="638"/>
        <end position="699"/>
    </location>
</feature>
<feature type="compositionally biased region" description="Basic and acidic residues" evidence="9">
    <location>
        <begin position="613"/>
        <end position="631"/>
    </location>
</feature>
<gene>
    <name evidence="11" type="ORF">MKK02DRAFT_43529</name>
</gene>
<name>A0AA38LWF2_9TREE</name>
<evidence type="ECO:0000256" key="9">
    <source>
        <dbReference type="SAM" id="MobiDB-lite"/>
    </source>
</evidence>
<dbReference type="SMART" id="SM00809">
    <property type="entry name" value="Alpha_adaptinC2"/>
    <property type="match status" value="1"/>
</dbReference>
<dbReference type="InterPro" id="IPR017104">
    <property type="entry name" value="AP2_complex_asu"/>
</dbReference>
<keyword evidence="5 7" id="KW-0472">Membrane</keyword>
<dbReference type="SUPFAM" id="SSF48371">
    <property type="entry name" value="ARM repeat"/>
    <property type="match status" value="1"/>
</dbReference>
<accession>A0AA38LWF2</accession>
<dbReference type="EMBL" id="JAKWFO010000004">
    <property type="protein sequence ID" value="KAI9637603.1"/>
    <property type="molecule type" value="Genomic_DNA"/>
</dbReference>
<keyword evidence="4 7" id="KW-0653">Protein transport</keyword>
<dbReference type="GO" id="GO:0035615">
    <property type="term" value="F:clathrin adaptor activity"/>
    <property type="evidence" value="ECO:0007669"/>
    <property type="project" value="InterPro"/>
</dbReference>
<dbReference type="GO" id="GO:0030122">
    <property type="term" value="C:AP-2 adaptor complex"/>
    <property type="evidence" value="ECO:0007669"/>
    <property type="project" value="InterPro"/>
</dbReference>
<feature type="binding site" evidence="8">
    <location>
        <position position="38"/>
    </location>
    <ligand>
        <name>a 1,2-diacyl-sn-glycero-3-phospho-(1D-myo-inositol-3,4,5-trisphosphate)</name>
        <dbReference type="ChEBI" id="CHEBI:57836"/>
    </ligand>
</feature>
<dbReference type="FunFam" id="1.25.10.10:FF:000020">
    <property type="entry name" value="AP-2 complex subunit alpha"/>
    <property type="match status" value="1"/>
</dbReference>
<dbReference type="AlphaFoldDB" id="A0AA38LWF2"/>
<evidence type="ECO:0000256" key="8">
    <source>
        <dbReference type="PIRSR" id="PIRSR037091-1"/>
    </source>
</evidence>
<dbReference type="Pfam" id="PF02883">
    <property type="entry name" value="Alpha_adaptinC2"/>
    <property type="match status" value="1"/>
</dbReference>
<comment type="caution">
    <text evidence="11">The sequence shown here is derived from an EMBL/GenBank/DDBJ whole genome shotgun (WGS) entry which is preliminary data.</text>
</comment>
<dbReference type="InterPro" id="IPR050840">
    <property type="entry name" value="Adaptor_Complx_Large_Subunit"/>
</dbReference>
<keyword evidence="2 7" id="KW-0813">Transport</keyword>
<dbReference type="SUPFAM" id="SSF49348">
    <property type="entry name" value="Clathrin adaptor appendage domain"/>
    <property type="match status" value="1"/>
</dbReference>
<evidence type="ECO:0000256" key="5">
    <source>
        <dbReference type="ARBA" id="ARBA00023136"/>
    </source>
</evidence>
<dbReference type="Gene3D" id="3.30.310.10">
    <property type="entry name" value="TATA-Binding Protein"/>
    <property type="match status" value="1"/>
</dbReference>
<evidence type="ECO:0000259" key="10">
    <source>
        <dbReference type="SMART" id="SM00809"/>
    </source>
</evidence>
<evidence type="ECO:0000256" key="7">
    <source>
        <dbReference type="PIRNR" id="PIRNR037091"/>
    </source>
</evidence>
<evidence type="ECO:0000313" key="12">
    <source>
        <dbReference type="Proteomes" id="UP001164286"/>
    </source>
</evidence>
<sequence length="1015" mass="112578">MATNMRGLTQYISDIRACRVRELEEKRINREMAHIRQKFKEGQLDGYQKKKYLAKVVFTYILGYKVDVGHMEAVNLISSTKYSEKQIGYLALTLLMHENSDLVRLVINSVRKDLEDNNEINNCLALHAIATLGGKEMAEALGEGVYRALISATSTTFVKKKAALTLLRLYRKHPTVLPAKDWAERIVSMMDDHDPGVSLTATSLVTAMCQDEMEAFEGCYEKAVKKLDRIVFDGDYPAEYVYYKVPNPWLQVKLLRLLQYYPPPESQRVVEMIGSVLQGILDISQETPRNVQHNNAQNAVLFEAINLAIHVDPDSVVVHNAGVLLGRFILAKETNVRYLGLDAMAHLAACSTSLEPVKKHQDTIILSLKDRDISVRRRALDLLYSMCDLTNSKVIVGELVRYLQVADYNLREEMVLKIAILTERFATEYEWYVDTILQLISAAGDHVGAEVWYRVVQLVTNNEDLQPYAASAVFQHLQAAQVHETMIKVGGYVLGEFGHLIANEQGCSPIEQFQALHSKVNLCTAPTRALLLTTYIKWVNLFPEIKDHLINIFERYTHVLDAELQQRACEYLALARRPDTDDLLASICDEMPVFPERESTLVHRLHAKGSKSQDKRTWVIGGRDENQERQGQRFKAFRQGTQDSNGSSGEAAAPVVSRAQPAGPSAAAAAPAPVERREPERKETLVDDMMGPAANGRSESDIMSSLADLDLGATTAAQEEPLLSGNGGGMVQSPMEERGPDGEFTPLTATLGGVDPVLVAPLTVAPNIEKWFERLTYANEGVLYEDKQVQIGLKSEYHGHQGRLAVFIGNKLSHPFTAFRCSIDNPAGEALGLTFHDAPVSEIQPQSQVQELIHVECKDVFTDPPVLRVTYLAGSFTTLVLRLPVVVSRFVEGVTLEQAPFFERWKIIGGAPREAQLVFPIKLTPTGDLDLARNIKVVGGNRLSLLSGIDPNPNNLVMAGVLHSSTAGKVGILGRLEPNKDAKLCRMTIRSTNEKVSAEVLRLASKPLNADLAAS</sequence>
<organism evidence="11 12">
    <name type="scientific">Dioszegia hungarica</name>
    <dbReference type="NCBI Taxonomy" id="4972"/>
    <lineage>
        <taxon>Eukaryota</taxon>
        <taxon>Fungi</taxon>
        <taxon>Dikarya</taxon>
        <taxon>Basidiomycota</taxon>
        <taxon>Agaricomycotina</taxon>
        <taxon>Tremellomycetes</taxon>
        <taxon>Tremellales</taxon>
        <taxon>Bulleribasidiaceae</taxon>
        <taxon>Dioszegia</taxon>
    </lineage>
</organism>
<dbReference type="InterPro" id="IPR003164">
    <property type="entry name" value="Clathrin_a-adaptin_app_sub_C"/>
</dbReference>